<feature type="coiled-coil region" evidence="4">
    <location>
        <begin position="228"/>
        <end position="255"/>
    </location>
</feature>
<dbReference type="PANTHER" id="PTHR47706:SF4">
    <property type="entry name" value="NMRA-LIKE DOMAIN-CONTAINING PROTEIN"/>
    <property type="match status" value="1"/>
</dbReference>
<organism evidence="6 7">
    <name type="scientific">Ophiostoma piceae (strain UAMH 11346)</name>
    <name type="common">Sap stain fungus</name>
    <dbReference type="NCBI Taxonomy" id="1262450"/>
    <lineage>
        <taxon>Eukaryota</taxon>
        <taxon>Fungi</taxon>
        <taxon>Dikarya</taxon>
        <taxon>Ascomycota</taxon>
        <taxon>Pezizomycotina</taxon>
        <taxon>Sordariomycetes</taxon>
        <taxon>Sordariomycetidae</taxon>
        <taxon>Ophiostomatales</taxon>
        <taxon>Ophiostomataceae</taxon>
        <taxon>Ophiostoma</taxon>
    </lineage>
</organism>
<evidence type="ECO:0000256" key="2">
    <source>
        <dbReference type="ARBA" id="ARBA00022857"/>
    </source>
</evidence>
<evidence type="ECO:0000313" key="6">
    <source>
        <dbReference type="EMBL" id="EPE10472.1"/>
    </source>
</evidence>
<dbReference type="GO" id="GO:0016491">
    <property type="term" value="F:oxidoreductase activity"/>
    <property type="evidence" value="ECO:0007669"/>
    <property type="project" value="UniProtKB-KW"/>
</dbReference>
<keyword evidence="2" id="KW-0521">NADP</keyword>
<protein>
    <submittedName>
        <fullName evidence="6">F420-dependent nadp reductase</fullName>
    </submittedName>
</protein>
<sequence length="304" mass="34705">MKIAVAGAGDVAKYLTEELLIAGHEVVLISRRQPEWFKRDDVDFRVVDYDVLPSLVKAIDDCDGLVSTILDYSMRFANAHVALVEACKQSRKCKRFIPSEYAGNTDDFPEEPGFYFANHEPHRKLLREQSEISWTLFNMGWLTDYLIPKQLRYIKDIGENHPVNLDDKTIIIPGTGDELLAFTPIRDSCKAIVRLFDYEQWDAITYVCGETSTWNKIAEIMSERIPGLTVSHRSRDDLQKQIEDAESEEKVIAAQYDMWSICGAGLLPQEKLEAQQQKYFHGLKFRTVNEFLSDADKADGQTAV</sequence>
<dbReference type="HOGENOM" id="CLU_044876_5_0_1"/>
<comment type="similarity">
    <text evidence="1">Belongs to the NmrA-type oxidoreductase family. Isoflavone reductase subfamily.</text>
</comment>
<evidence type="ECO:0000313" key="7">
    <source>
        <dbReference type="Proteomes" id="UP000016923"/>
    </source>
</evidence>
<feature type="domain" description="NAD(P)-binding" evidence="5">
    <location>
        <begin position="7"/>
        <end position="144"/>
    </location>
</feature>
<dbReference type="PANTHER" id="PTHR47706">
    <property type="entry name" value="NMRA-LIKE FAMILY PROTEIN"/>
    <property type="match status" value="1"/>
</dbReference>
<reference evidence="6 7" key="1">
    <citation type="journal article" date="2013" name="BMC Genomics">
        <title>The genome and transcriptome of the pine saprophyte Ophiostoma piceae, and a comparison with the bark beetle-associated pine pathogen Grosmannia clavigera.</title>
        <authorList>
            <person name="Haridas S."/>
            <person name="Wang Y."/>
            <person name="Lim L."/>
            <person name="Massoumi Alamouti S."/>
            <person name="Jackman S."/>
            <person name="Docking R."/>
            <person name="Robertson G."/>
            <person name="Birol I."/>
            <person name="Bohlmann J."/>
            <person name="Breuil C."/>
        </authorList>
    </citation>
    <scope>NUCLEOTIDE SEQUENCE [LARGE SCALE GENOMIC DNA]</scope>
    <source>
        <strain evidence="6 7">UAMH 11346</strain>
    </source>
</reference>
<keyword evidence="4" id="KW-0175">Coiled coil</keyword>
<dbReference type="InterPro" id="IPR051609">
    <property type="entry name" value="NmrA/Isoflavone_reductase-like"/>
</dbReference>
<name>S3CC40_OPHP1</name>
<dbReference type="Pfam" id="PF13460">
    <property type="entry name" value="NAD_binding_10"/>
    <property type="match status" value="1"/>
</dbReference>
<dbReference type="EMBL" id="KE148146">
    <property type="protein sequence ID" value="EPE10472.1"/>
    <property type="molecule type" value="Genomic_DNA"/>
</dbReference>
<proteinExistence type="inferred from homology"/>
<keyword evidence="7" id="KW-1185">Reference proteome</keyword>
<keyword evidence="3" id="KW-0560">Oxidoreductase</keyword>
<evidence type="ECO:0000259" key="5">
    <source>
        <dbReference type="Pfam" id="PF13460"/>
    </source>
</evidence>
<evidence type="ECO:0000256" key="1">
    <source>
        <dbReference type="ARBA" id="ARBA00005725"/>
    </source>
</evidence>
<dbReference type="eggNOG" id="ENOG502SJZF">
    <property type="taxonomic scope" value="Eukaryota"/>
</dbReference>
<dbReference type="Gene3D" id="3.90.25.10">
    <property type="entry name" value="UDP-galactose 4-epimerase, domain 1"/>
    <property type="match status" value="1"/>
</dbReference>
<dbReference type="InterPro" id="IPR036291">
    <property type="entry name" value="NAD(P)-bd_dom_sf"/>
</dbReference>
<dbReference type="InterPro" id="IPR016040">
    <property type="entry name" value="NAD(P)-bd_dom"/>
</dbReference>
<evidence type="ECO:0000256" key="3">
    <source>
        <dbReference type="ARBA" id="ARBA00023002"/>
    </source>
</evidence>
<dbReference type="Proteomes" id="UP000016923">
    <property type="component" value="Unassembled WGS sequence"/>
</dbReference>
<dbReference type="VEuPathDB" id="FungiDB:F503_05567"/>
<dbReference type="AlphaFoldDB" id="S3CC40"/>
<gene>
    <name evidence="6" type="ORF">F503_05567</name>
</gene>
<dbReference type="Gene3D" id="3.40.50.720">
    <property type="entry name" value="NAD(P)-binding Rossmann-like Domain"/>
    <property type="match status" value="1"/>
</dbReference>
<dbReference type="SUPFAM" id="SSF51735">
    <property type="entry name" value="NAD(P)-binding Rossmann-fold domains"/>
    <property type="match status" value="1"/>
</dbReference>
<dbReference type="OMA" id="KVAIAGY"/>
<dbReference type="OrthoDB" id="419598at2759"/>
<accession>S3CC40</accession>
<evidence type="ECO:0000256" key="4">
    <source>
        <dbReference type="SAM" id="Coils"/>
    </source>
</evidence>